<evidence type="ECO:0000313" key="2">
    <source>
        <dbReference type="Proteomes" id="UP001140949"/>
    </source>
</evidence>
<accession>A0AAX6I7N0</accession>
<name>A0AAX6I7N0_IRIPA</name>
<sequence>MAEKENVDARLTCTQVSKTNFSAMAPPPTKWRKRCSRCRGCSPDIYFIYKNQIWCVSLAFVNKSLTLDAPTPSNISMNSEPDREKKGTPALPAMALANSVFPVPGGPIKWTPLGIFGPITANLSGNFRNSTIYLKSCFATSSNVIAMLGSI</sequence>
<gene>
    <name evidence="1" type="ORF">M6B38_269440</name>
</gene>
<dbReference type="PANTHER" id="PTHR37449">
    <property type="match status" value="1"/>
</dbReference>
<keyword evidence="1" id="KW-0482">Metalloprotease</keyword>
<keyword evidence="2" id="KW-1185">Reference proteome</keyword>
<proteinExistence type="predicted"/>
<keyword evidence="1" id="KW-0645">Protease</keyword>
<reference evidence="1" key="1">
    <citation type="journal article" date="2023" name="GigaByte">
        <title>Genome assembly of the bearded iris, Iris pallida Lam.</title>
        <authorList>
            <person name="Bruccoleri R.E."/>
            <person name="Oakeley E.J."/>
            <person name="Faust A.M.E."/>
            <person name="Altorfer M."/>
            <person name="Dessus-Babus S."/>
            <person name="Burckhardt D."/>
            <person name="Oertli M."/>
            <person name="Naumann U."/>
            <person name="Petersen F."/>
            <person name="Wong J."/>
        </authorList>
    </citation>
    <scope>NUCLEOTIDE SEQUENCE</scope>
    <source>
        <strain evidence="1">GSM-AAB239-AS_SAM_17_03QT</strain>
    </source>
</reference>
<keyword evidence="1" id="KW-0378">Hydrolase</keyword>
<comment type="caution">
    <text evidence="1">The sequence shown here is derived from an EMBL/GenBank/DDBJ whole genome shotgun (WGS) entry which is preliminary data.</text>
</comment>
<dbReference type="Proteomes" id="UP001140949">
    <property type="component" value="Unassembled WGS sequence"/>
</dbReference>
<protein>
    <submittedName>
        <fullName evidence="1">ATP-dependent zinc metalloprotease FTSH 6, chloroplastic</fullName>
    </submittedName>
</protein>
<dbReference type="GO" id="GO:0008237">
    <property type="term" value="F:metallopeptidase activity"/>
    <property type="evidence" value="ECO:0007669"/>
    <property type="project" value="UniProtKB-KW"/>
</dbReference>
<organism evidence="1 2">
    <name type="scientific">Iris pallida</name>
    <name type="common">Sweet iris</name>
    <dbReference type="NCBI Taxonomy" id="29817"/>
    <lineage>
        <taxon>Eukaryota</taxon>
        <taxon>Viridiplantae</taxon>
        <taxon>Streptophyta</taxon>
        <taxon>Embryophyta</taxon>
        <taxon>Tracheophyta</taxon>
        <taxon>Spermatophyta</taxon>
        <taxon>Magnoliopsida</taxon>
        <taxon>Liliopsida</taxon>
        <taxon>Asparagales</taxon>
        <taxon>Iridaceae</taxon>
        <taxon>Iridoideae</taxon>
        <taxon>Irideae</taxon>
        <taxon>Iris</taxon>
    </lineage>
</organism>
<dbReference type="PANTHER" id="PTHR37449:SF1">
    <property type="entry name" value="OS02G0159950 PROTEIN"/>
    <property type="match status" value="1"/>
</dbReference>
<dbReference type="EMBL" id="JANAVB010003600">
    <property type="protein sequence ID" value="KAJ6849219.1"/>
    <property type="molecule type" value="Genomic_DNA"/>
</dbReference>
<evidence type="ECO:0000313" key="1">
    <source>
        <dbReference type="EMBL" id="KAJ6849219.1"/>
    </source>
</evidence>
<reference evidence="1" key="2">
    <citation type="submission" date="2023-04" db="EMBL/GenBank/DDBJ databases">
        <authorList>
            <person name="Bruccoleri R.E."/>
            <person name="Oakeley E.J."/>
            <person name="Faust A.-M."/>
            <person name="Dessus-Babus S."/>
            <person name="Altorfer M."/>
            <person name="Burckhardt D."/>
            <person name="Oertli M."/>
            <person name="Naumann U."/>
            <person name="Petersen F."/>
            <person name="Wong J."/>
        </authorList>
    </citation>
    <scope>NUCLEOTIDE SEQUENCE</scope>
    <source>
        <strain evidence="1">GSM-AAB239-AS_SAM_17_03QT</strain>
        <tissue evidence="1">Leaf</tissue>
    </source>
</reference>
<dbReference type="AlphaFoldDB" id="A0AAX6I7N0"/>